<dbReference type="Proteomes" id="UP000006729">
    <property type="component" value="Chromosome 6"/>
</dbReference>
<sequence length="141" mass="16506">MKRKVVGDDHLFQGKKIQAKLPVKPRQLWLYLWSYLLPKIRCCRLLYHLYFPLFMDFLLSSVSSLLFFFSLLTNPFKSPTSTYYSLLAIKVRVIVLYKSREKDEVVRIVLSIICSPPSLSVIYIISSTVESTYYYSKSCLV</sequence>
<reference evidence="1 2" key="1">
    <citation type="journal article" date="2006" name="Science">
        <title>The genome of black cottonwood, Populus trichocarpa (Torr. &amp; Gray).</title>
        <authorList>
            <person name="Tuskan G.A."/>
            <person name="Difazio S."/>
            <person name="Jansson S."/>
            <person name="Bohlmann J."/>
            <person name="Grigoriev I."/>
            <person name="Hellsten U."/>
            <person name="Putnam N."/>
            <person name="Ralph S."/>
            <person name="Rombauts S."/>
            <person name="Salamov A."/>
            <person name="Schein J."/>
            <person name="Sterck L."/>
            <person name="Aerts A."/>
            <person name="Bhalerao R.R."/>
            <person name="Bhalerao R.P."/>
            <person name="Blaudez D."/>
            <person name="Boerjan W."/>
            <person name="Brun A."/>
            <person name="Brunner A."/>
            <person name="Busov V."/>
            <person name="Campbell M."/>
            <person name="Carlson J."/>
            <person name="Chalot M."/>
            <person name="Chapman J."/>
            <person name="Chen G.L."/>
            <person name="Cooper D."/>
            <person name="Coutinho P.M."/>
            <person name="Couturier J."/>
            <person name="Covert S."/>
            <person name="Cronk Q."/>
            <person name="Cunningham R."/>
            <person name="Davis J."/>
            <person name="Degroeve S."/>
            <person name="Dejardin A."/>
            <person name="Depamphilis C."/>
            <person name="Detter J."/>
            <person name="Dirks B."/>
            <person name="Dubchak I."/>
            <person name="Duplessis S."/>
            <person name="Ehlting J."/>
            <person name="Ellis B."/>
            <person name="Gendler K."/>
            <person name="Goodstein D."/>
            <person name="Gribskov M."/>
            <person name="Grimwood J."/>
            <person name="Groover A."/>
            <person name="Gunter L."/>
            <person name="Hamberger B."/>
            <person name="Heinze B."/>
            <person name="Helariutta Y."/>
            <person name="Henrissat B."/>
            <person name="Holligan D."/>
            <person name="Holt R."/>
            <person name="Huang W."/>
            <person name="Islam-Faridi N."/>
            <person name="Jones S."/>
            <person name="Jones-Rhoades M."/>
            <person name="Jorgensen R."/>
            <person name="Joshi C."/>
            <person name="Kangasjarvi J."/>
            <person name="Karlsson J."/>
            <person name="Kelleher C."/>
            <person name="Kirkpatrick R."/>
            <person name="Kirst M."/>
            <person name="Kohler A."/>
            <person name="Kalluri U."/>
            <person name="Larimer F."/>
            <person name="Leebens-Mack J."/>
            <person name="Leple J.C."/>
            <person name="Locascio P."/>
            <person name="Lou Y."/>
            <person name="Lucas S."/>
            <person name="Martin F."/>
            <person name="Montanini B."/>
            <person name="Napoli C."/>
            <person name="Nelson D.R."/>
            <person name="Nelson C."/>
            <person name="Nieminen K."/>
            <person name="Nilsson O."/>
            <person name="Pereda V."/>
            <person name="Peter G."/>
            <person name="Philippe R."/>
            <person name="Pilate G."/>
            <person name="Poliakov A."/>
            <person name="Razumovskaya J."/>
            <person name="Richardson P."/>
            <person name="Rinaldi C."/>
            <person name="Ritland K."/>
            <person name="Rouze P."/>
            <person name="Ryaboy D."/>
            <person name="Schmutz J."/>
            <person name="Schrader J."/>
            <person name="Segerman B."/>
            <person name="Shin H."/>
            <person name="Siddiqui A."/>
            <person name="Sterky F."/>
            <person name="Terry A."/>
            <person name="Tsai C.J."/>
            <person name="Uberbacher E."/>
            <person name="Unneberg P."/>
            <person name="Vahala J."/>
            <person name="Wall K."/>
            <person name="Wessler S."/>
            <person name="Yang G."/>
            <person name="Yin T."/>
            <person name="Douglas C."/>
            <person name="Marra M."/>
            <person name="Sandberg G."/>
            <person name="Van de Peer Y."/>
            <person name="Rokhsar D."/>
        </authorList>
    </citation>
    <scope>NUCLEOTIDE SEQUENCE [LARGE SCALE GENOMIC DNA]</scope>
    <source>
        <strain evidence="2">cv. Nisqually</strain>
    </source>
</reference>
<comment type="caution">
    <text evidence="1">The sequence shown here is derived from an EMBL/GenBank/DDBJ whole genome shotgun (WGS) entry which is preliminary data.</text>
</comment>
<dbReference type="EMBL" id="CM009295">
    <property type="protein sequence ID" value="KAI9391855.1"/>
    <property type="molecule type" value="Genomic_DNA"/>
</dbReference>
<evidence type="ECO:0000313" key="1">
    <source>
        <dbReference type="EMBL" id="KAI9391855.1"/>
    </source>
</evidence>
<gene>
    <name evidence="1" type="ORF">POPTR_006G001701v4</name>
</gene>
<accession>A0ACC0SRE6</accession>
<name>A0ACC0SRE6_POPTR</name>
<organism evidence="1 2">
    <name type="scientific">Populus trichocarpa</name>
    <name type="common">Western balsam poplar</name>
    <name type="synonym">Populus balsamifera subsp. trichocarpa</name>
    <dbReference type="NCBI Taxonomy" id="3694"/>
    <lineage>
        <taxon>Eukaryota</taxon>
        <taxon>Viridiplantae</taxon>
        <taxon>Streptophyta</taxon>
        <taxon>Embryophyta</taxon>
        <taxon>Tracheophyta</taxon>
        <taxon>Spermatophyta</taxon>
        <taxon>Magnoliopsida</taxon>
        <taxon>eudicotyledons</taxon>
        <taxon>Gunneridae</taxon>
        <taxon>Pentapetalae</taxon>
        <taxon>rosids</taxon>
        <taxon>fabids</taxon>
        <taxon>Malpighiales</taxon>
        <taxon>Salicaceae</taxon>
        <taxon>Saliceae</taxon>
        <taxon>Populus</taxon>
    </lineage>
</organism>
<evidence type="ECO:0000313" key="2">
    <source>
        <dbReference type="Proteomes" id="UP000006729"/>
    </source>
</evidence>
<keyword evidence="2" id="KW-1185">Reference proteome</keyword>
<proteinExistence type="predicted"/>
<protein>
    <submittedName>
        <fullName evidence="1">Uncharacterized protein</fullName>
    </submittedName>
</protein>